<sequence>MLLVQVELLASTLHVQVDIVIRHASHLCWLAGSHVAYAGGVVSWACCLCMSILAWDTTCACGFLAGLLLERVGRLARQATCVVGWACWLARCMCGQVAGCMLLLRVCLMASMLLVHILMVARHIGYTGLLPMWVHMLDGHSAYAGGYTSWARYGCMWDYRMVGMLAVLVELLAGRLLVQVSLLASVLPMQVGIGHAACVASWALRCACWLSTLPLRVGFLQTHFISRWAYLLRTLLAQLGMLAVQIAYAGNHTTYADGHDGCAGCMCGVGMLAVDDANAKVGLLASTLVMLEVRLVGLTACACAIS</sequence>
<accession>A0ACB9PXH3</accession>
<protein>
    <submittedName>
        <fullName evidence="1">Uncharacterized protein</fullName>
    </submittedName>
</protein>
<dbReference type="EMBL" id="CM039428">
    <property type="protein sequence ID" value="KAI4351320.1"/>
    <property type="molecule type" value="Genomic_DNA"/>
</dbReference>
<gene>
    <name evidence="1" type="ORF">L6164_005695</name>
</gene>
<comment type="caution">
    <text evidence="1">The sequence shown here is derived from an EMBL/GenBank/DDBJ whole genome shotgun (WGS) entry which is preliminary data.</text>
</comment>
<proteinExistence type="predicted"/>
<name>A0ACB9PXH3_BAUVA</name>
<evidence type="ECO:0000313" key="1">
    <source>
        <dbReference type="EMBL" id="KAI4351320.1"/>
    </source>
</evidence>
<reference evidence="1 2" key="1">
    <citation type="journal article" date="2022" name="DNA Res.">
        <title>Chromosomal-level genome assembly of the orchid tree Bauhinia variegata (Leguminosae; Cercidoideae) supports the allotetraploid origin hypothesis of Bauhinia.</title>
        <authorList>
            <person name="Zhong Y."/>
            <person name="Chen Y."/>
            <person name="Zheng D."/>
            <person name="Pang J."/>
            <person name="Liu Y."/>
            <person name="Luo S."/>
            <person name="Meng S."/>
            <person name="Qian L."/>
            <person name="Wei D."/>
            <person name="Dai S."/>
            <person name="Zhou R."/>
        </authorList>
    </citation>
    <scope>NUCLEOTIDE SEQUENCE [LARGE SCALE GENOMIC DNA]</scope>
    <source>
        <strain evidence="1">BV-YZ2020</strain>
    </source>
</reference>
<organism evidence="1 2">
    <name type="scientific">Bauhinia variegata</name>
    <name type="common">Purple orchid tree</name>
    <name type="synonym">Phanera variegata</name>
    <dbReference type="NCBI Taxonomy" id="167791"/>
    <lineage>
        <taxon>Eukaryota</taxon>
        <taxon>Viridiplantae</taxon>
        <taxon>Streptophyta</taxon>
        <taxon>Embryophyta</taxon>
        <taxon>Tracheophyta</taxon>
        <taxon>Spermatophyta</taxon>
        <taxon>Magnoliopsida</taxon>
        <taxon>eudicotyledons</taxon>
        <taxon>Gunneridae</taxon>
        <taxon>Pentapetalae</taxon>
        <taxon>rosids</taxon>
        <taxon>fabids</taxon>
        <taxon>Fabales</taxon>
        <taxon>Fabaceae</taxon>
        <taxon>Cercidoideae</taxon>
        <taxon>Cercideae</taxon>
        <taxon>Bauhiniinae</taxon>
        <taxon>Bauhinia</taxon>
    </lineage>
</organism>
<evidence type="ECO:0000313" key="2">
    <source>
        <dbReference type="Proteomes" id="UP000828941"/>
    </source>
</evidence>
<keyword evidence="2" id="KW-1185">Reference proteome</keyword>
<dbReference type="Proteomes" id="UP000828941">
    <property type="component" value="Chromosome 3"/>
</dbReference>